<dbReference type="AlphaFoldDB" id="A0A371EQC7"/>
<name>A0A371EQC7_MUCPR</name>
<dbReference type="Proteomes" id="UP000257109">
    <property type="component" value="Unassembled WGS sequence"/>
</dbReference>
<evidence type="ECO:0000313" key="4">
    <source>
        <dbReference type="Proteomes" id="UP000257109"/>
    </source>
</evidence>
<keyword evidence="4" id="KW-1185">Reference proteome</keyword>
<keyword evidence="1" id="KW-0812">Transmembrane</keyword>
<dbReference type="InterPro" id="IPR054722">
    <property type="entry name" value="PolX-like_BBD"/>
</dbReference>
<keyword evidence="1" id="KW-0472">Membrane</keyword>
<evidence type="ECO:0000256" key="1">
    <source>
        <dbReference type="SAM" id="Phobius"/>
    </source>
</evidence>
<comment type="caution">
    <text evidence="3">The sequence shown here is derived from an EMBL/GenBank/DDBJ whole genome shotgun (WGS) entry which is preliminary data.</text>
</comment>
<proteinExistence type="predicted"/>
<feature type="non-terminal residue" evidence="3">
    <location>
        <position position="1"/>
    </location>
</feature>
<dbReference type="Pfam" id="PF22936">
    <property type="entry name" value="Pol_BBD"/>
    <property type="match status" value="1"/>
</dbReference>
<dbReference type="EMBL" id="QJKJ01012617">
    <property type="protein sequence ID" value="RDX68271.1"/>
    <property type="molecule type" value="Genomic_DNA"/>
</dbReference>
<keyword evidence="1" id="KW-1133">Transmembrane helix</keyword>
<reference evidence="3" key="1">
    <citation type="submission" date="2018-05" db="EMBL/GenBank/DDBJ databases">
        <title>Draft genome of Mucuna pruriens seed.</title>
        <authorList>
            <person name="Nnadi N.E."/>
            <person name="Vos R."/>
            <person name="Hasami M.H."/>
            <person name="Devisetty U.K."/>
            <person name="Aguiy J.C."/>
        </authorList>
    </citation>
    <scope>NUCLEOTIDE SEQUENCE [LARGE SCALE GENOMIC DNA]</scope>
    <source>
        <strain evidence="3">JCA_2017</strain>
    </source>
</reference>
<gene>
    <name evidence="3" type="ORF">CR513_52762</name>
</gene>
<evidence type="ECO:0000313" key="3">
    <source>
        <dbReference type="EMBL" id="RDX68271.1"/>
    </source>
</evidence>
<feature type="domain" description="Retrovirus-related Pol polyprotein from transposon TNT 1-94-like beta-barrel" evidence="2">
    <location>
        <begin position="81"/>
        <end position="154"/>
    </location>
</feature>
<sequence length="177" mass="19521">MKSKLGGGQPNKSKSQSEGLKTTQSCCQNWVRTCYYCTCTTTTITTTTINIFNGMTPIDGSSTLNDSSNIVLSNVSMMDGWIINFGATNYMMYDSNDFINFTQPRRTNIANAKGVTYPIIGAGIVALSPTLSLSHTSLVPSLSNKFMLVGQATEELDCCTLIILNFVFFRIFLPRRY</sequence>
<accession>A0A371EQC7</accession>
<dbReference type="OrthoDB" id="1746033at2759"/>
<evidence type="ECO:0000259" key="2">
    <source>
        <dbReference type="Pfam" id="PF22936"/>
    </source>
</evidence>
<organism evidence="3 4">
    <name type="scientific">Mucuna pruriens</name>
    <name type="common">Velvet bean</name>
    <name type="synonym">Dolichos pruriens</name>
    <dbReference type="NCBI Taxonomy" id="157652"/>
    <lineage>
        <taxon>Eukaryota</taxon>
        <taxon>Viridiplantae</taxon>
        <taxon>Streptophyta</taxon>
        <taxon>Embryophyta</taxon>
        <taxon>Tracheophyta</taxon>
        <taxon>Spermatophyta</taxon>
        <taxon>Magnoliopsida</taxon>
        <taxon>eudicotyledons</taxon>
        <taxon>Gunneridae</taxon>
        <taxon>Pentapetalae</taxon>
        <taxon>rosids</taxon>
        <taxon>fabids</taxon>
        <taxon>Fabales</taxon>
        <taxon>Fabaceae</taxon>
        <taxon>Papilionoideae</taxon>
        <taxon>50 kb inversion clade</taxon>
        <taxon>NPAAA clade</taxon>
        <taxon>indigoferoid/millettioid clade</taxon>
        <taxon>Phaseoleae</taxon>
        <taxon>Mucuna</taxon>
    </lineage>
</organism>
<protein>
    <recommendedName>
        <fullName evidence="2">Retrovirus-related Pol polyprotein from transposon TNT 1-94-like beta-barrel domain-containing protein</fullName>
    </recommendedName>
</protein>
<feature type="transmembrane region" description="Helical" evidence="1">
    <location>
        <begin position="115"/>
        <end position="134"/>
    </location>
</feature>
<feature type="transmembrane region" description="Helical" evidence="1">
    <location>
        <begin position="154"/>
        <end position="173"/>
    </location>
</feature>